<dbReference type="InterPro" id="IPR002110">
    <property type="entry name" value="Ankyrin_rpt"/>
</dbReference>
<dbReference type="PROSITE" id="PS51257">
    <property type="entry name" value="PROKAR_LIPOPROTEIN"/>
    <property type="match status" value="1"/>
</dbReference>
<sequence length="289" mass="32664">MGARAGMAWLMLAMMLLLTACDMPAPQSNYNVVAFFKDPKAQALAIAAEHGNAAVVQRLMKQEHVNPDVIFSEDAYDSGMPLLAWPIFTQNPEGLQAMLENGANPNVKLSYQTRDRGMRYHGNAMVWAAKQDDPVYLKLLLDHGGDPDTRNANDETLLFQAFIWHNQWQNVQLLVERGADINALSQGVPIILNYAALGGFQQTYWLLQHGADPTLQHLVKQPPPPAPPINPVIESIFWHPGNPSNPTWQRMCQQWLLQHGYERPPMPDHMREMRKNLGFPYEEKDIPLL</sequence>
<dbReference type="RefSeq" id="WP_229721037.1">
    <property type="nucleotide sequence ID" value="NZ_BMJA01000006.1"/>
</dbReference>
<dbReference type="InterPro" id="IPR051616">
    <property type="entry name" value="Cul2-RING_E3_ligase_SR"/>
</dbReference>
<dbReference type="EMBL" id="BMJA01000006">
    <property type="protein sequence ID" value="GGA50650.1"/>
    <property type="molecule type" value="Genomic_DNA"/>
</dbReference>
<evidence type="ECO:0008006" key="4">
    <source>
        <dbReference type="Google" id="ProtNLM"/>
    </source>
</evidence>
<protein>
    <recommendedName>
        <fullName evidence="4">Ankyrin repeat domain-containing protein</fullName>
    </recommendedName>
</protein>
<gene>
    <name evidence="2" type="ORF">GCM10010981_45040</name>
</gene>
<dbReference type="Gene3D" id="1.25.40.20">
    <property type="entry name" value="Ankyrin repeat-containing domain"/>
    <property type="match status" value="1"/>
</dbReference>
<dbReference type="InterPro" id="IPR036770">
    <property type="entry name" value="Ankyrin_rpt-contain_sf"/>
</dbReference>
<organism evidence="2 3">
    <name type="scientific">Dyella nitratireducens</name>
    <dbReference type="NCBI Taxonomy" id="1849580"/>
    <lineage>
        <taxon>Bacteria</taxon>
        <taxon>Pseudomonadati</taxon>
        <taxon>Pseudomonadota</taxon>
        <taxon>Gammaproteobacteria</taxon>
        <taxon>Lysobacterales</taxon>
        <taxon>Rhodanobacteraceae</taxon>
        <taxon>Dyella</taxon>
    </lineage>
</organism>
<dbReference type="Pfam" id="PF12796">
    <property type="entry name" value="Ank_2"/>
    <property type="match status" value="1"/>
</dbReference>
<comment type="caution">
    <text evidence="2">The sequence shown here is derived from an EMBL/GenBank/DDBJ whole genome shotgun (WGS) entry which is preliminary data.</text>
</comment>
<accession>A0ABQ1GUN7</accession>
<name>A0ABQ1GUN7_9GAMM</name>
<keyword evidence="3" id="KW-1185">Reference proteome</keyword>
<proteinExistence type="predicted"/>
<dbReference type="PANTHER" id="PTHR46224:SF61">
    <property type="entry name" value="ANKYRIN-LIKE PROTEIN"/>
    <property type="match status" value="1"/>
</dbReference>
<keyword evidence="1" id="KW-0732">Signal</keyword>
<reference evidence="3" key="1">
    <citation type="journal article" date="2019" name="Int. J. Syst. Evol. Microbiol.">
        <title>The Global Catalogue of Microorganisms (GCM) 10K type strain sequencing project: providing services to taxonomists for standard genome sequencing and annotation.</title>
        <authorList>
            <consortium name="The Broad Institute Genomics Platform"/>
            <consortium name="The Broad Institute Genome Sequencing Center for Infectious Disease"/>
            <person name="Wu L."/>
            <person name="Ma J."/>
        </authorList>
    </citation>
    <scope>NUCLEOTIDE SEQUENCE [LARGE SCALE GENOMIC DNA]</scope>
    <source>
        <strain evidence="3">CGMCC 1.15439</strain>
    </source>
</reference>
<evidence type="ECO:0000256" key="1">
    <source>
        <dbReference type="SAM" id="SignalP"/>
    </source>
</evidence>
<feature type="chain" id="PRO_5046966934" description="Ankyrin repeat domain-containing protein" evidence="1">
    <location>
        <begin position="21"/>
        <end position="289"/>
    </location>
</feature>
<evidence type="ECO:0000313" key="3">
    <source>
        <dbReference type="Proteomes" id="UP000620046"/>
    </source>
</evidence>
<evidence type="ECO:0000313" key="2">
    <source>
        <dbReference type="EMBL" id="GGA50650.1"/>
    </source>
</evidence>
<dbReference type="SUPFAM" id="SSF48403">
    <property type="entry name" value="Ankyrin repeat"/>
    <property type="match status" value="1"/>
</dbReference>
<dbReference type="Proteomes" id="UP000620046">
    <property type="component" value="Unassembled WGS sequence"/>
</dbReference>
<feature type="signal peptide" evidence="1">
    <location>
        <begin position="1"/>
        <end position="20"/>
    </location>
</feature>
<dbReference type="PANTHER" id="PTHR46224">
    <property type="entry name" value="ANKYRIN REPEAT FAMILY PROTEIN"/>
    <property type="match status" value="1"/>
</dbReference>
<dbReference type="SMART" id="SM00248">
    <property type="entry name" value="ANK"/>
    <property type="match status" value="4"/>
</dbReference>